<feature type="binding site" description="axial binding residue" evidence="13">
    <location>
        <position position="451"/>
    </location>
    <ligand>
        <name>heme</name>
        <dbReference type="ChEBI" id="CHEBI:30413"/>
    </ligand>
    <ligandPart>
        <name>Fe</name>
        <dbReference type="ChEBI" id="CHEBI:18248"/>
    </ligandPart>
</feature>
<keyword evidence="10 13" id="KW-0408">Iron</keyword>
<keyword evidence="11 14" id="KW-0503">Monooxygenase</keyword>
<evidence type="ECO:0008006" key="18">
    <source>
        <dbReference type="Google" id="ProtNLM"/>
    </source>
</evidence>
<evidence type="ECO:0000256" key="12">
    <source>
        <dbReference type="ARBA" id="ARBA00023136"/>
    </source>
</evidence>
<dbReference type="InterPro" id="IPR017972">
    <property type="entry name" value="Cyt_P450_CS"/>
</dbReference>
<dbReference type="PANTHER" id="PTHR24305">
    <property type="entry name" value="CYTOCHROME P450"/>
    <property type="match status" value="1"/>
</dbReference>
<dbReference type="AlphaFoldDB" id="A0A9W4XIY8"/>
<dbReference type="OrthoDB" id="1470350at2759"/>
<dbReference type="GO" id="GO:0016705">
    <property type="term" value="F:oxidoreductase activity, acting on paired donors, with incorporation or reduction of molecular oxygen"/>
    <property type="evidence" value="ECO:0007669"/>
    <property type="project" value="InterPro"/>
</dbReference>
<dbReference type="GO" id="GO:0004497">
    <property type="term" value="F:monooxygenase activity"/>
    <property type="evidence" value="ECO:0007669"/>
    <property type="project" value="UniProtKB-KW"/>
</dbReference>
<dbReference type="GO" id="GO:0005506">
    <property type="term" value="F:iron ion binding"/>
    <property type="evidence" value="ECO:0007669"/>
    <property type="project" value="InterPro"/>
</dbReference>
<keyword evidence="8 15" id="KW-1133">Transmembrane helix</keyword>
<evidence type="ECO:0000256" key="4">
    <source>
        <dbReference type="ARBA" id="ARBA00010617"/>
    </source>
</evidence>
<protein>
    <recommendedName>
        <fullName evidence="18">Cytochrome P450</fullName>
    </recommendedName>
</protein>
<comment type="similarity">
    <text evidence="4 14">Belongs to the cytochrome P450 family.</text>
</comment>
<feature type="transmembrane region" description="Helical" evidence="15">
    <location>
        <begin position="12"/>
        <end position="34"/>
    </location>
</feature>
<keyword evidence="9 14" id="KW-0560">Oxidoreductase</keyword>
<evidence type="ECO:0000256" key="15">
    <source>
        <dbReference type="SAM" id="Phobius"/>
    </source>
</evidence>
<keyword evidence="6 15" id="KW-0812">Transmembrane</keyword>
<dbReference type="GO" id="GO:1902181">
    <property type="term" value="P:verruculogen biosynthetic process"/>
    <property type="evidence" value="ECO:0007669"/>
    <property type="project" value="UniProtKB-ARBA"/>
</dbReference>
<evidence type="ECO:0000256" key="6">
    <source>
        <dbReference type="ARBA" id="ARBA00022692"/>
    </source>
</evidence>
<evidence type="ECO:0000256" key="1">
    <source>
        <dbReference type="ARBA" id="ARBA00001971"/>
    </source>
</evidence>
<proteinExistence type="inferred from homology"/>
<reference evidence="16" key="1">
    <citation type="submission" date="2023-01" db="EMBL/GenBank/DDBJ databases">
        <authorList>
            <person name="Van Ghelder C."/>
            <person name="Rancurel C."/>
        </authorList>
    </citation>
    <scope>NUCLEOTIDE SEQUENCE</scope>
    <source>
        <strain evidence="16">CNCM I-4278</strain>
    </source>
</reference>
<dbReference type="PRINTS" id="PR00463">
    <property type="entry name" value="EP450I"/>
</dbReference>
<keyword evidence="5 13" id="KW-0349">Heme</keyword>
<sequence>MDILATLSDDPKFCLLAGLPLILIITVTLKTLVFHPLARYPGPFLGRFTDLYAGYYAWKGTLHVDMYRCHQKYGPIVRYGPNRLLIDTHTAAQDVHSHRANTIKSRAYQALVHSAPNTLTIRHKEDHARRRRVLSLAFSDARMLGYESTVKGCIQALCDNLRKSSVAKDDSARDSLIDMSFQSDWFTFDIMSEVIFGMKYEALKNSTYRHVTQAIQDSNVRVGTLVQAYSLTTARLDRYLFPASIQARNAFLKFITSLLRDRSKMTVSQDKGDVFSFLETAKDPDNGKTLTKSEIRAECATLVVAGSDTSSSTLAATLFYLSENPGPYKRVCEEIRGKFASLDEIKLGSQLNSCTYLRACIDEALRMSPPVGGALWREVGPGGITIGSTHLPQGVDVGTGIYSLHHNASYFDEPFRFNPERWLAGENGVRKEQVSLARSAFHPFSSGPRGCIGKGFAYHEMTLTLSHIIYQFDFHRAEHPAGGVAGKSQRPMVQGHVQFVLKDHITGAKEGPELRFIPR</sequence>
<dbReference type="InterPro" id="IPR001128">
    <property type="entry name" value="Cyt_P450"/>
</dbReference>
<dbReference type="GO" id="GO:0020037">
    <property type="term" value="F:heme binding"/>
    <property type="evidence" value="ECO:0007669"/>
    <property type="project" value="InterPro"/>
</dbReference>
<evidence type="ECO:0000313" key="17">
    <source>
        <dbReference type="Proteomes" id="UP001152607"/>
    </source>
</evidence>
<accession>A0A9W4XIY8</accession>
<dbReference type="CDD" id="cd11061">
    <property type="entry name" value="CYP67-like"/>
    <property type="match status" value="1"/>
</dbReference>
<evidence type="ECO:0000256" key="11">
    <source>
        <dbReference type="ARBA" id="ARBA00023033"/>
    </source>
</evidence>
<evidence type="ECO:0000313" key="16">
    <source>
        <dbReference type="EMBL" id="CAI6312010.1"/>
    </source>
</evidence>
<dbReference type="PRINTS" id="PR00385">
    <property type="entry name" value="P450"/>
</dbReference>
<gene>
    <name evidence="16" type="ORF">PDIGIT_LOCUS3253</name>
</gene>
<dbReference type="InterPro" id="IPR036396">
    <property type="entry name" value="Cyt_P450_sf"/>
</dbReference>
<dbReference type="Gene3D" id="1.10.630.10">
    <property type="entry name" value="Cytochrome P450"/>
    <property type="match status" value="1"/>
</dbReference>
<evidence type="ECO:0000256" key="13">
    <source>
        <dbReference type="PIRSR" id="PIRSR602401-1"/>
    </source>
</evidence>
<keyword evidence="12 15" id="KW-0472">Membrane</keyword>
<evidence type="ECO:0000256" key="10">
    <source>
        <dbReference type="ARBA" id="ARBA00023004"/>
    </source>
</evidence>
<evidence type="ECO:0000256" key="5">
    <source>
        <dbReference type="ARBA" id="ARBA00022617"/>
    </source>
</evidence>
<dbReference type="Proteomes" id="UP001152607">
    <property type="component" value="Unassembled WGS sequence"/>
</dbReference>
<dbReference type="SUPFAM" id="SSF48264">
    <property type="entry name" value="Cytochrome P450"/>
    <property type="match status" value="1"/>
</dbReference>
<dbReference type="PROSITE" id="PS00086">
    <property type="entry name" value="CYTOCHROME_P450"/>
    <property type="match status" value="1"/>
</dbReference>
<comment type="subcellular location">
    <subcellularLocation>
        <location evidence="2">Membrane</location>
    </subcellularLocation>
</comment>
<comment type="cofactor">
    <cofactor evidence="1 13">
        <name>heme</name>
        <dbReference type="ChEBI" id="CHEBI:30413"/>
    </cofactor>
</comment>
<evidence type="ECO:0000256" key="14">
    <source>
        <dbReference type="RuleBase" id="RU000461"/>
    </source>
</evidence>
<dbReference type="PANTHER" id="PTHR24305:SF237">
    <property type="entry name" value="CYTOCHROME P450 MONOOXYGENASE ATNE-RELATED"/>
    <property type="match status" value="1"/>
</dbReference>
<comment type="pathway">
    <text evidence="3">Mycotoxin biosynthesis.</text>
</comment>
<name>A0A9W4XIY8_9PLEO</name>
<evidence type="ECO:0000256" key="7">
    <source>
        <dbReference type="ARBA" id="ARBA00022723"/>
    </source>
</evidence>
<evidence type="ECO:0000256" key="9">
    <source>
        <dbReference type="ARBA" id="ARBA00023002"/>
    </source>
</evidence>
<dbReference type="FunFam" id="1.10.630.10:FF:000063">
    <property type="entry name" value="Cytochrome P450 monooxygenase"/>
    <property type="match status" value="1"/>
</dbReference>
<organism evidence="16 17">
    <name type="scientific">Periconia digitata</name>
    <dbReference type="NCBI Taxonomy" id="1303443"/>
    <lineage>
        <taxon>Eukaryota</taxon>
        <taxon>Fungi</taxon>
        <taxon>Dikarya</taxon>
        <taxon>Ascomycota</taxon>
        <taxon>Pezizomycotina</taxon>
        <taxon>Dothideomycetes</taxon>
        <taxon>Pleosporomycetidae</taxon>
        <taxon>Pleosporales</taxon>
        <taxon>Massarineae</taxon>
        <taxon>Periconiaceae</taxon>
        <taxon>Periconia</taxon>
    </lineage>
</organism>
<dbReference type="Pfam" id="PF00067">
    <property type="entry name" value="p450"/>
    <property type="match status" value="1"/>
</dbReference>
<dbReference type="InterPro" id="IPR050121">
    <property type="entry name" value="Cytochrome_P450_monoxygenase"/>
</dbReference>
<comment type="caution">
    <text evidence="16">The sequence shown here is derived from an EMBL/GenBank/DDBJ whole genome shotgun (WGS) entry which is preliminary data.</text>
</comment>
<evidence type="ECO:0000256" key="8">
    <source>
        <dbReference type="ARBA" id="ARBA00022989"/>
    </source>
</evidence>
<dbReference type="InterPro" id="IPR002401">
    <property type="entry name" value="Cyt_P450_E_grp-I"/>
</dbReference>
<evidence type="ECO:0000256" key="3">
    <source>
        <dbReference type="ARBA" id="ARBA00004685"/>
    </source>
</evidence>
<dbReference type="EMBL" id="CAOQHR010000002">
    <property type="protein sequence ID" value="CAI6312010.1"/>
    <property type="molecule type" value="Genomic_DNA"/>
</dbReference>
<keyword evidence="7 13" id="KW-0479">Metal-binding</keyword>
<evidence type="ECO:0000256" key="2">
    <source>
        <dbReference type="ARBA" id="ARBA00004370"/>
    </source>
</evidence>
<dbReference type="GO" id="GO:0016020">
    <property type="term" value="C:membrane"/>
    <property type="evidence" value="ECO:0007669"/>
    <property type="project" value="UniProtKB-SubCell"/>
</dbReference>
<keyword evidence="17" id="KW-1185">Reference proteome</keyword>